<dbReference type="Gene3D" id="3.90.70.10">
    <property type="entry name" value="Cysteine proteinases"/>
    <property type="match status" value="1"/>
</dbReference>
<evidence type="ECO:0000256" key="1">
    <source>
        <dbReference type="SAM" id="MobiDB-lite"/>
    </source>
</evidence>
<name>K1TTA1_9ZZZZ</name>
<feature type="region of interest" description="Disordered" evidence="1">
    <location>
        <begin position="351"/>
        <end position="374"/>
    </location>
</feature>
<feature type="non-terminal residue" evidence="2">
    <location>
        <position position="374"/>
    </location>
</feature>
<gene>
    <name evidence="2" type="ORF">LEA_08297</name>
</gene>
<proteinExistence type="predicted"/>
<sequence>DTAGQFTGQTDEKKETEEKKENKTQETVESSGSIMDGVVGSGDSSILNVYGSGNKMDQHSYGNYMNMSDHGCGPIAIADAYKRRTGTKIDPSKLAAQMSSSGTYDIKRGTPLSGFVNTSRGLGVNVKVGGVTASSLKQATPNNPITVLGSGTGYGTRKGNNHYMNVIASDKYGGVYVSNPMTGKVQRQSMSDVVGGAQVGLYGSGDSDDLGFTLDDSIKEAFAELAETAGSLLSIFNFEKSTEDEVNEQLQAEQEAEAARQAKYTLDSKTYSGVLIEATKLFQKENPKRDGESDEEYNKRFEESKDKYIARVSGNAMITSTQSLTDSMMTGINNTKKNSESVTDEVYKAGQSVQSENGDSEGYGSSITYAGQGV</sequence>
<evidence type="ECO:0008006" key="3">
    <source>
        <dbReference type="Google" id="ProtNLM"/>
    </source>
</evidence>
<dbReference type="EMBL" id="AJWY01005507">
    <property type="protein sequence ID" value="EKC69430.1"/>
    <property type="molecule type" value="Genomic_DNA"/>
</dbReference>
<dbReference type="AlphaFoldDB" id="K1TTA1"/>
<comment type="caution">
    <text evidence="2">The sequence shown here is derived from an EMBL/GenBank/DDBJ whole genome shotgun (WGS) entry which is preliminary data.</text>
</comment>
<organism evidence="2">
    <name type="scientific">human gut metagenome</name>
    <dbReference type="NCBI Taxonomy" id="408170"/>
    <lineage>
        <taxon>unclassified sequences</taxon>
        <taxon>metagenomes</taxon>
        <taxon>organismal metagenomes</taxon>
    </lineage>
</organism>
<feature type="region of interest" description="Disordered" evidence="1">
    <location>
        <begin position="1"/>
        <end position="37"/>
    </location>
</feature>
<evidence type="ECO:0000313" key="2">
    <source>
        <dbReference type="EMBL" id="EKC69430.1"/>
    </source>
</evidence>
<feature type="non-terminal residue" evidence="2">
    <location>
        <position position="1"/>
    </location>
</feature>
<feature type="compositionally biased region" description="Basic and acidic residues" evidence="1">
    <location>
        <begin position="10"/>
        <end position="26"/>
    </location>
</feature>
<protein>
    <recommendedName>
        <fullName evidence="3">Peptidase C39-like domain-containing protein</fullName>
    </recommendedName>
</protein>
<reference evidence="2" key="1">
    <citation type="journal article" date="2013" name="Environ. Microbiol.">
        <title>Microbiota from the distal guts of lean and obese adolescents exhibit partial functional redundancy besides clear differences in community structure.</title>
        <authorList>
            <person name="Ferrer M."/>
            <person name="Ruiz A."/>
            <person name="Lanza F."/>
            <person name="Haange S.B."/>
            <person name="Oberbach A."/>
            <person name="Till H."/>
            <person name="Bargiela R."/>
            <person name="Campoy C."/>
            <person name="Segura M.T."/>
            <person name="Richter M."/>
            <person name="von Bergen M."/>
            <person name="Seifert J."/>
            <person name="Suarez A."/>
        </authorList>
    </citation>
    <scope>NUCLEOTIDE SEQUENCE</scope>
</reference>
<accession>K1TTA1</accession>